<dbReference type="AlphaFoldDB" id="A0A3S9B8F4"/>
<feature type="compositionally biased region" description="Basic and acidic residues" evidence="1">
    <location>
        <begin position="179"/>
        <end position="188"/>
    </location>
</feature>
<keyword evidence="4" id="KW-1185">Reference proteome</keyword>
<evidence type="ECO:0000313" key="4">
    <source>
        <dbReference type="Proteomes" id="UP000268192"/>
    </source>
</evidence>
<evidence type="ECO:0008006" key="5">
    <source>
        <dbReference type="Google" id="ProtNLM"/>
    </source>
</evidence>
<feature type="chain" id="PRO_5019487901" description="PepSY domain-containing protein" evidence="2">
    <location>
        <begin position="33"/>
        <end position="198"/>
    </location>
</feature>
<protein>
    <recommendedName>
        <fullName evidence="5">PepSY domain-containing protein</fullName>
    </recommendedName>
</protein>
<dbReference type="KEGG" id="abaw:D5400_19070"/>
<name>A0A3S9B8F4_9HYPH</name>
<gene>
    <name evidence="3" type="ORF">D5400_19070</name>
</gene>
<dbReference type="EMBL" id="CP032509">
    <property type="protein sequence ID" value="AZN73111.1"/>
    <property type="molecule type" value="Genomic_DNA"/>
</dbReference>
<sequence>MDMTVSKTRNLIAIGTALTLGASIAAATPALAQSGWFTGDRDQITRQMNEVAARYDLQPVAYIEADDDEFEAYTQDAQGNRAKIELDRYGNVDEVEIKFERRANFVGNYASESEVRRSIEDAGYEFVALVDRKKRHYEIMARGANDEMAELHVDFGGAISKVKYEPAKFGSERGWAPEGPRERAERQGEPAAGFARGN</sequence>
<evidence type="ECO:0000256" key="2">
    <source>
        <dbReference type="SAM" id="SignalP"/>
    </source>
</evidence>
<reference evidence="3 4" key="1">
    <citation type="submission" date="2018-09" db="EMBL/GenBank/DDBJ databases">
        <title>Marinorhizobium profundi gen. nov., sp. nov., isolated from a deep-sea sediment sample from the New Britain Trench and proposal of Marinorhizobiaceae fam. nov. in the order Rhizobiales of the class Alphaproteobacteria.</title>
        <authorList>
            <person name="Cao J."/>
        </authorList>
    </citation>
    <scope>NUCLEOTIDE SEQUENCE [LARGE SCALE GENOMIC DNA]</scope>
    <source>
        <strain evidence="3 4">WS11</strain>
    </source>
</reference>
<accession>A0A3S9B8F4</accession>
<feature type="region of interest" description="Disordered" evidence="1">
    <location>
        <begin position="170"/>
        <end position="198"/>
    </location>
</feature>
<keyword evidence="2" id="KW-0732">Signal</keyword>
<organism evidence="3 4">
    <name type="scientific">Georhizobium profundi</name>
    <dbReference type="NCBI Taxonomy" id="2341112"/>
    <lineage>
        <taxon>Bacteria</taxon>
        <taxon>Pseudomonadati</taxon>
        <taxon>Pseudomonadota</taxon>
        <taxon>Alphaproteobacteria</taxon>
        <taxon>Hyphomicrobiales</taxon>
        <taxon>Rhizobiaceae</taxon>
        <taxon>Georhizobium</taxon>
    </lineage>
</organism>
<evidence type="ECO:0000256" key="1">
    <source>
        <dbReference type="SAM" id="MobiDB-lite"/>
    </source>
</evidence>
<dbReference type="Proteomes" id="UP000268192">
    <property type="component" value="Chromosome"/>
</dbReference>
<proteinExistence type="predicted"/>
<evidence type="ECO:0000313" key="3">
    <source>
        <dbReference type="EMBL" id="AZN73111.1"/>
    </source>
</evidence>
<feature type="signal peptide" evidence="2">
    <location>
        <begin position="1"/>
        <end position="32"/>
    </location>
</feature>